<dbReference type="Proteomes" id="UP000594800">
    <property type="component" value="Chromosome"/>
</dbReference>
<dbReference type="KEGG" id="poz:I0K15_10870"/>
<keyword evidence="3" id="KW-1185">Reference proteome</keyword>
<dbReference type="InterPro" id="IPR009683">
    <property type="entry name" value="Extensin-like_C"/>
</dbReference>
<reference evidence="2 3" key="1">
    <citation type="submission" date="2020-11" db="EMBL/GenBank/DDBJ databases">
        <title>Description of Pontivivens ytuae sp. nov. isolated from deep sea sediment of Mariana Trench.</title>
        <authorList>
            <person name="Wang Z."/>
            <person name="Sun Q.-L."/>
            <person name="Xu X.-D."/>
            <person name="Tang Y.-Z."/>
            <person name="Zhang J."/>
        </authorList>
    </citation>
    <scope>NUCLEOTIDE SEQUENCE [LARGE SCALE GENOMIC DNA]</scope>
    <source>
        <strain evidence="2 3">MT2928</strain>
    </source>
</reference>
<proteinExistence type="predicted"/>
<organism evidence="2 3">
    <name type="scientific">Pontivivens ytuae</name>
    <dbReference type="NCBI Taxonomy" id="2789856"/>
    <lineage>
        <taxon>Bacteria</taxon>
        <taxon>Pseudomonadati</taxon>
        <taxon>Pseudomonadota</taxon>
        <taxon>Alphaproteobacteria</taxon>
        <taxon>Rhodobacterales</taxon>
        <taxon>Paracoccaceae</taxon>
        <taxon>Pontivivens</taxon>
    </lineage>
</organism>
<evidence type="ECO:0000313" key="3">
    <source>
        <dbReference type="Proteomes" id="UP000594800"/>
    </source>
</evidence>
<sequence>MRWLRRIAALGLLVLAGFGGWTLVVHPQTPLPRWWNPIEPLVLTDPVTPVTSWKIGRAVRDGATCRATLRPGAAFEALSDIEVSDVCHIRDRVRLTRVGDAELRPVETTCETALRLAMWERHTLQPLVEAEFGERVTTIRHQSSYNCRTIRGSSTRMSTHATADAIDVAGFTLEDGRQIELIEDWEDTSFWQGLRNGGCRWFGTVLGPDYNALHADHFHMQNRGGFCR</sequence>
<feature type="domain" description="Extensin-like C-terminal" evidence="1">
    <location>
        <begin position="64"/>
        <end position="227"/>
    </location>
</feature>
<evidence type="ECO:0000259" key="1">
    <source>
        <dbReference type="Pfam" id="PF06904"/>
    </source>
</evidence>
<evidence type="ECO:0000313" key="2">
    <source>
        <dbReference type="EMBL" id="QPH52328.1"/>
    </source>
</evidence>
<dbReference type="EMBL" id="CP064942">
    <property type="protein sequence ID" value="QPH52328.1"/>
    <property type="molecule type" value="Genomic_DNA"/>
</dbReference>
<dbReference type="AlphaFoldDB" id="A0A7S9QAZ6"/>
<dbReference type="RefSeq" id="WP_196101542.1">
    <property type="nucleotide sequence ID" value="NZ_CP064942.1"/>
</dbReference>
<accession>A0A7S9QAZ6</accession>
<protein>
    <submittedName>
        <fullName evidence="2">Extensin family protein</fullName>
    </submittedName>
</protein>
<dbReference type="Pfam" id="PF06904">
    <property type="entry name" value="Extensin-like_C"/>
    <property type="match status" value="1"/>
</dbReference>
<name>A0A7S9QAZ6_9RHOB</name>
<gene>
    <name evidence="2" type="ORF">I0K15_10870</name>
</gene>